<feature type="transmembrane region" description="Helical" evidence="9">
    <location>
        <begin position="238"/>
        <end position="260"/>
    </location>
</feature>
<feature type="region of interest" description="Disordered" evidence="8">
    <location>
        <begin position="1"/>
        <end position="22"/>
    </location>
</feature>
<dbReference type="PANTHER" id="PTHR30047:SF7">
    <property type="entry name" value="HIGH-AFFINITY CHOLINE TRANSPORT PROTEIN"/>
    <property type="match status" value="1"/>
</dbReference>
<feature type="transmembrane region" description="Helical" evidence="9">
    <location>
        <begin position="30"/>
        <end position="47"/>
    </location>
</feature>
<evidence type="ECO:0000256" key="4">
    <source>
        <dbReference type="ARBA" id="ARBA00022475"/>
    </source>
</evidence>
<feature type="transmembrane region" description="Helical" evidence="9">
    <location>
        <begin position="331"/>
        <end position="351"/>
    </location>
</feature>
<evidence type="ECO:0000256" key="5">
    <source>
        <dbReference type="ARBA" id="ARBA00022692"/>
    </source>
</evidence>
<feature type="transmembrane region" description="Helical" evidence="9">
    <location>
        <begin position="106"/>
        <end position="128"/>
    </location>
</feature>
<gene>
    <name evidence="10" type="primary">betT</name>
    <name evidence="10" type="ORF">ACFPET_16020</name>
</gene>
<feature type="transmembrane region" description="Helical" evidence="9">
    <location>
        <begin position="156"/>
        <end position="179"/>
    </location>
</feature>
<reference evidence="11" key="1">
    <citation type="journal article" date="2019" name="Int. J. Syst. Evol. Microbiol.">
        <title>The Global Catalogue of Microorganisms (GCM) 10K type strain sequencing project: providing services to taxonomists for standard genome sequencing and annotation.</title>
        <authorList>
            <consortium name="The Broad Institute Genomics Platform"/>
            <consortium name="The Broad Institute Genome Sequencing Center for Infectious Disease"/>
            <person name="Wu L."/>
            <person name="Ma J."/>
        </authorList>
    </citation>
    <scope>NUCLEOTIDE SEQUENCE [LARGE SCALE GENOMIC DNA]</scope>
    <source>
        <strain evidence="11">IBRC-M 10908</strain>
    </source>
</reference>
<protein>
    <submittedName>
        <fullName evidence="10">Choline BCCT transporter BetT</fullName>
    </submittedName>
</protein>
<evidence type="ECO:0000256" key="8">
    <source>
        <dbReference type="SAM" id="MobiDB-lite"/>
    </source>
</evidence>
<keyword evidence="5 9" id="KW-0812">Transmembrane</keyword>
<evidence type="ECO:0000256" key="2">
    <source>
        <dbReference type="ARBA" id="ARBA00005658"/>
    </source>
</evidence>
<feature type="transmembrane region" description="Helical" evidence="9">
    <location>
        <begin position="272"/>
        <end position="290"/>
    </location>
</feature>
<evidence type="ECO:0000256" key="9">
    <source>
        <dbReference type="SAM" id="Phobius"/>
    </source>
</evidence>
<feature type="transmembrane region" description="Helical" evidence="9">
    <location>
        <begin position="363"/>
        <end position="387"/>
    </location>
</feature>
<feature type="transmembrane region" description="Helical" evidence="9">
    <location>
        <begin position="419"/>
        <end position="444"/>
    </location>
</feature>
<keyword evidence="6 9" id="KW-1133">Transmembrane helix</keyword>
<evidence type="ECO:0000256" key="1">
    <source>
        <dbReference type="ARBA" id="ARBA00004651"/>
    </source>
</evidence>
<sequence>MMTRPEEADATGGKDADAPERKVNPVNRPVLWISAFGVLALSGWAMAVPDTADKAINAVVSAISGTFGWYYFLTAAVFVVFIVWLAASRYGKVKLGPDHSQPSFSLFSWSAMLFAAGIGISVMFYSVAEPVSQYLGPPTGDGGTIEAARMSIVWTLFHYGITGWAVYAIMGCALAYFAYRYRLPLSIRSALYPIFGKRIHGPVGDAVDIAAILGTVFGVAVSLGIGIVQLNYGLHVLFGWPMSLTLQVALIAMAVVLATVSAVSGVDRGIKLLSQVNVVLAMGLMLYVAIAEGPVQLLNKLVLNVGDYITEFVPLTFDTFGYDPPADWLNAWTLFFWAWWIAWAPFVGLFLAKISRGRTIRQFVTGALVIPFLFVALFIGIFGNAALSLVDEDPAYGAATMAHPEQGFYGLLQQYPGGLFLIGLATLVGLLFFVTSADSGAVVLGNCSSKATDPTKDSARWLRIFWSVLLGVLTIAIMIAGGISALQGITIVMGLPFSIVMYLVIWGLWKALRVEAYRVEAGNLARSAQLAERAPGSGGAARSWRQRLGRALSYPTRRQTSDYLASTALNAVEAVAAEVRSRGFDEVEVVKSMDETTDMPYIELQVGMDDEEHFAYLLRPESAQMPAFAFNHAAGEDSYWRVEVYVNNTHLGYDVMGYTESQMIGDILDNYERHLEFLRLSREAPGHSPLPESGELDEQSTVVEEGVERAQADS</sequence>
<keyword evidence="3" id="KW-0813">Transport</keyword>
<evidence type="ECO:0000313" key="11">
    <source>
        <dbReference type="Proteomes" id="UP001595823"/>
    </source>
</evidence>
<dbReference type="PANTHER" id="PTHR30047">
    <property type="entry name" value="HIGH-AFFINITY CHOLINE TRANSPORT PROTEIN-RELATED"/>
    <property type="match status" value="1"/>
</dbReference>
<feature type="transmembrane region" description="Helical" evidence="9">
    <location>
        <begin position="67"/>
        <end position="86"/>
    </location>
</feature>
<evidence type="ECO:0000256" key="7">
    <source>
        <dbReference type="ARBA" id="ARBA00023136"/>
    </source>
</evidence>
<accession>A0ABV8U241</accession>
<dbReference type="Proteomes" id="UP001595823">
    <property type="component" value="Unassembled WGS sequence"/>
</dbReference>
<comment type="subcellular location">
    <subcellularLocation>
        <location evidence="1">Cell membrane</location>
        <topology evidence="1">Multi-pass membrane protein</topology>
    </subcellularLocation>
</comment>
<evidence type="ECO:0000256" key="3">
    <source>
        <dbReference type="ARBA" id="ARBA00022448"/>
    </source>
</evidence>
<proteinExistence type="inferred from homology"/>
<dbReference type="PROSITE" id="PS01303">
    <property type="entry name" value="BCCT"/>
    <property type="match status" value="1"/>
</dbReference>
<comment type="similarity">
    <text evidence="2">Belongs to the BCCT transporter (TC 2.A.15) family.</text>
</comment>
<comment type="caution">
    <text evidence="10">The sequence shown here is derived from an EMBL/GenBank/DDBJ whole genome shotgun (WGS) entry which is preliminary data.</text>
</comment>
<organism evidence="10 11">
    <name type="scientific">Salininema proteolyticum</name>
    <dbReference type="NCBI Taxonomy" id="1607685"/>
    <lineage>
        <taxon>Bacteria</taxon>
        <taxon>Bacillati</taxon>
        <taxon>Actinomycetota</taxon>
        <taxon>Actinomycetes</taxon>
        <taxon>Glycomycetales</taxon>
        <taxon>Glycomycetaceae</taxon>
        <taxon>Salininema</taxon>
    </lineage>
</organism>
<dbReference type="InterPro" id="IPR018093">
    <property type="entry name" value="BCCT_CS"/>
</dbReference>
<keyword evidence="7 9" id="KW-0472">Membrane</keyword>
<feature type="transmembrane region" description="Helical" evidence="9">
    <location>
        <begin position="207"/>
        <end position="232"/>
    </location>
</feature>
<dbReference type="NCBIfam" id="NF007399">
    <property type="entry name" value="PRK09928.1"/>
    <property type="match status" value="1"/>
</dbReference>
<feature type="region of interest" description="Disordered" evidence="8">
    <location>
        <begin position="684"/>
        <end position="714"/>
    </location>
</feature>
<name>A0ABV8U241_9ACTN</name>
<evidence type="ECO:0000256" key="6">
    <source>
        <dbReference type="ARBA" id="ARBA00022989"/>
    </source>
</evidence>
<keyword evidence="4" id="KW-1003">Cell membrane</keyword>
<evidence type="ECO:0000313" key="10">
    <source>
        <dbReference type="EMBL" id="MFC4336707.1"/>
    </source>
</evidence>
<keyword evidence="11" id="KW-1185">Reference proteome</keyword>
<feature type="transmembrane region" description="Helical" evidence="9">
    <location>
        <begin position="464"/>
        <end position="483"/>
    </location>
</feature>
<dbReference type="RefSeq" id="WP_380623128.1">
    <property type="nucleotide sequence ID" value="NZ_JBHSDK010000021.1"/>
</dbReference>
<feature type="transmembrane region" description="Helical" evidence="9">
    <location>
        <begin position="489"/>
        <end position="509"/>
    </location>
</feature>
<dbReference type="InterPro" id="IPR000060">
    <property type="entry name" value="BCCT_transptr"/>
</dbReference>
<dbReference type="NCBIfam" id="TIGR00842">
    <property type="entry name" value="bcct"/>
    <property type="match status" value="1"/>
</dbReference>
<dbReference type="Pfam" id="PF02028">
    <property type="entry name" value="BCCT"/>
    <property type="match status" value="1"/>
</dbReference>
<dbReference type="EMBL" id="JBHSDK010000021">
    <property type="protein sequence ID" value="MFC4336707.1"/>
    <property type="molecule type" value="Genomic_DNA"/>
</dbReference>